<name>A0A140GYQ5_9EUKA</name>
<protein>
    <submittedName>
        <fullName evidence="2">Uncharacterized protein</fullName>
    </submittedName>
</protein>
<gene>
    <name evidence="2" type="ORF">AN617_64</name>
</gene>
<evidence type="ECO:0000313" key="2">
    <source>
        <dbReference type="EMBL" id="AMN87077.1"/>
    </source>
</evidence>
<dbReference type="AlphaFoldDB" id="A0A140GYQ5"/>
<evidence type="ECO:0000256" key="1">
    <source>
        <dbReference type="SAM" id="Phobius"/>
    </source>
</evidence>
<proteinExistence type="predicted"/>
<geneLocation type="mitochondrion" evidence="2"/>
<sequence>MHYSRPDNKITNKPVSKWFYDDFGYKSFWFGLAAQRIRGASKEEAFLRLVGNSNLIALGLWVSWGLLFSTEAWFWPLYDNCSAPSLWPDAPWLYE</sequence>
<dbReference type="EMBL" id="KT806043">
    <property type="protein sequence ID" value="AMN87077.1"/>
    <property type="molecule type" value="Genomic_DNA"/>
</dbReference>
<keyword evidence="2" id="KW-0496">Mitochondrion</keyword>
<dbReference type="RefSeq" id="YP_009239996.1">
    <property type="nucleotide sequence ID" value="NC_029731.1"/>
</dbReference>
<organism evidence="2">
    <name type="scientific">Lotharella oceanica</name>
    <dbReference type="NCBI Taxonomy" id="641309"/>
    <lineage>
        <taxon>Eukaryota</taxon>
        <taxon>Sar</taxon>
        <taxon>Rhizaria</taxon>
        <taxon>Cercozoa</taxon>
        <taxon>Chlorarachniophyceae</taxon>
        <taxon>Lotharella</taxon>
    </lineage>
</organism>
<keyword evidence="1" id="KW-1133">Transmembrane helix</keyword>
<keyword evidence="1" id="KW-0472">Membrane</keyword>
<dbReference type="GeneID" id="27074324"/>
<feature type="transmembrane region" description="Helical" evidence="1">
    <location>
        <begin position="45"/>
        <end position="67"/>
    </location>
</feature>
<keyword evidence="1" id="KW-0812">Transmembrane</keyword>
<reference evidence="2" key="1">
    <citation type="journal article" date="2016" name="Sci. Rep.">
        <title>Comparative genomics of mitochondria in chlorarachniophyte algae: endosymbiotic gene transfer and organellar genome dynamics.</title>
        <authorList>
            <person name="Tanifuji G."/>
            <person name="Archibald J.M."/>
            <person name="Hashimoto T."/>
        </authorList>
    </citation>
    <scope>NUCLEOTIDE SEQUENCE</scope>
    <source>
        <strain evidence="2">CCMP622</strain>
    </source>
</reference>
<accession>A0A140GYQ5</accession>